<reference evidence="4 5" key="1">
    <citation type="submission" date="2018-09" db="EMBL/GenBank/DDBJ databases">
        <title>Genome comparison of Alicycliphilus sp. BQ1, a polyurethanolytic bacterium, with its closest phylogenetic relatives Alicycliphilus denitrificans BC and K601, unable to attack polyurethane.</title>
        <authorList>
            <person name="Loza-Tavera H."/>
            <person name="Lozano L."/>
            <person name="Cevallos M."/>
            <person name="Maya-Lucas O."/>
            <person name="Garcia-Mena J."/>
            <person name="Hernandez J."/>
        </authorList>
    </citation>
    <scope>NUCLEOTIDE SEQUENCE [LARGE SCALE GENOMIC DNA]</scope>
    <source>
        <strain evidence="4 5">BQ1</strain>
    </source>
</reference>
<dbReference type="InterPro" id="IPR011053">
    <property type="entry name" value="Single_hybrid_motif"/>
</dbReference>
<comment type="cofactor">
    <cofactor evidence="1">
        <name>(R)-lipoate</name>
        <dbReference type="ChEBI" id="CHEBI:83088"/>
    </cofactor>
</comment>
<accession>A0A3R7LHT5</accession>
<protein>
    <submittedName>
        <fullName evidence="4">Biotin attachment protein</fullName>
    </submittedName>
</protein>
<dbReference type="AlphaFoldDB" id="A0A3R7LHT5"/>
<comment type="caution">
    <text evidence="4">The sequence shown here is derived from an EMBL/GenBank/DDBJ whole genome shotgun (WGS) entry which is preliminary data.</text>
</comment>
<dbReference type="PROSITE" id="PS00189">
    <property type="entry name" value="LIPOYL"/>
    <property type="match status" value="1"/>
</dbReference>
<organism evidence="4 5">
    <name type="scientific">Alicycliphilus denitrificans</name>
    <dbReference type="NCBI Taxonomy" id="179636"/>
    <lineage>
        <taxon>Bacteria</taxon>
        <taxon>Pseudomonadati</taxon>
        <taxon>Pseudomonadota</taxon>
        <taxon>Betaproteobacteria</taxon>
        <taxon>Burkholderiales</taxon>
        <taxon>Comamonadaceae</taxon>
        <taxon>Alicycliphilus</taxon>
    </lineage>
</organism>
<dbReference type="Pfam" id="PF00364">
    <property type="entry name" value="Biotin_lipoyl"/>
    <property type="match status" value="1"/>
</dbReference>
<dbReference type="SUPFAM" id="SSF51230">
    <property type="entry name" value="Single hybrid motif"/>
    <property type="match status" value="1"/>
</dbReference>
<dbReference type="EMBL" id="NKDB02000001">
    <property type="protein sequence ID" value="RKJ99793.1"/>
    <property type="molecule type" value="Genomic_DNA"/>
</dbReference>
<evidence type="ECO:0000259" key="3">
    <source>
        <dbReference type="PROSITE" id="PS50968"/>
    </source>
</evidence>
<evidence type="ECO:0000313" key="4">
    <source>
        <dbReference type="EMBL" id="RKJ99793.1"/>
    </source>
</evidence>
<evidence type="ECO:0000256" key="1">
    <source>
        <dbReference type="ARBA" id="ARBA00001938"/>
    </source>
</evidence>
<feature type="domain" description="Lipoyl-binding" evidence="3">
    <location>
        <begin position="2"/>
        <end position="81"/>
    </location>
</feature>
<dbReference type="RefSeq" id="WP_094436889.1">
    <property type="nucleotide sequence ID" value="NZ_AP024172.1"/>
</dbReference>
<dbReference type="Gene3D" id="2.40.50.100">
    <property type="match status" value="1"/>
</dbReference>
<evidence type="ECO:0000313" key="5">
    <source>
        <dbReference type="Proteomes" id="UP000216225"/>
    </source>
</evidence>
<keyword evidence="2" id="KW-0450">Lipoyl</keyword>
<gene>
    <name evidence="4" type="ORF">CE154_008780</name>
</gene>
<dbReference type="InterPro" id="IPR000089">
    <property type="entry name" value="Biotin_lipoyl"/>
</dbReference>
<proteinExistence type="predicted"/>
<dbReference type="PROSITE" id="PS50968">
    <property type="entry name" value="BIOTINYL_LIPOYL"/>
    <property type="match status" value="1"/>
</dbReference>
<evidence type="ECO:0000256" key="2">
    <source>
        <dbReference type="ARBA" id="ARBA00022823"/>
    </source>
</evidence>
<dbReference type="InterPro" id="IPR003016">
    <property type="entry name" value="2-oxoA_DH_lipoyl-BS"/>
</dbReference>
<name>A0A3R7LHT5_9BURK</name>
<dbReference type="Proteomes" id="UP000216225">
    <property type="component" value="Unassembled WGS sequence"/>
</dbReference>
<sequence length="81" mass="8384">MSTDIILSQDAWQDVEPGTEALVEDWLVKVGDSVKAGQPVASVVVVKSSHEVLAPADGVIESILVPAEGTFKPGQSLGTLA</sequence>